<dbReference type="Proteomes" id="UP000005522">
    <property type="component" value="Chromosome"/>
</dbReference>
<proteinExistence type="predicted"/>
<sequence length="59" mass="6569">MGGIDQHAFHYVLSSPALDPVWGSAAYMYGIDGWPDDDDEGMVHSHCTASRVEIYVIRE</sequence>
<dbReference type="HOGENOM" id="CLU_2949629_0_0_6"/>
<evidence type="ECO:0000313" key="2">
    <source>
        <dbReference type="Proteomes" id="UP000005522"/>
    </source>
</evidence>
<dbReference type="AlphaFoldDB" id="A0A059ZQ80"/>
<protein>
    <submittedName>
        <fullName evidence="1">Uncharacterized protein</fullName>
    </submittedName>
</protein>
<organism evidence="1 2">
    <name type="scientific">Acidithiobacillus caldus (strain ATCC 51756 / DSM 8584 / KU)</name>
    <dbReference type="NCBI Taxonomy" id="637389"/>
    <lineage>
        <taxon>Bacteria</taxon>
        <taxon>Pseudomonadati</taxon>
        <taxon>Pseudomonadota</taxon>
        <taxon>Acidithiobacillia</taxon>
        <taxon>Acidithiobacillales</taxon>
        <taxon>Acidithiobacillaceae</taxon>
        <taxon>Acidithiobacillus</taxon>
    </lineage>
</organism>
<accession>A0A059ZQ80</accession>
<name>A0A059ZQ80_ACICK</name>
<evidence type="ECO:0000313" key="1">
    <source>
        <dbReference type="EMBL" id="AIA55069.1"/>
    </source>
</evidence>
<dbReference type="KEGG" id="acz:Acaty_c1201"/>
<gene>
    <name evidence="1" type="ORF">Acaty_c1201</name>
</gene>
<reference evidence="1 2" key="1">
    <citation type="journal article" date="2009" name="J. Bacteriol.">
        <title>Draft genome sequence of the extremely acidophilic bacterium Acidithiobacillus caldus ATCC 51756 reveals metabolic versatility in the genus Acidithiobacillus.</title>
        <authorList>
            <person name="Valdes J."/>
            <person name="Quatrini R."/>
            <person name="Hallberg K."/>
            <person name="Dopson M."/>
            <person name="Valenzuela P.D."/>
            <person name="Holmes D.S."/>
        </authorList>
    </citation>
    <scope>NUCLEOTIDE SEQUENCE [LARGE SCALE GENOMIC DNA]</scope>
    <source>
        <strain evidence="2">ATCC 51756 / DSM 8584 / KU</strain>
    </source>
</reference>
<dbReference type="EMBL" id="CP005986">
    <property type="protein sequence ID" value="AIA55069.1"/>
    <property type="molecule type" value="Genomic_DNA"/>
</dbReference>